<evidence type="ECO:0000313" key="1">
    <source>
        <dbReference type="EMBL" id="JAH07005.1"/>
    </source>
</evidence>
<dbReference type="AlphaFoldDB" id="A0A0E9PSE3"/>
<name>A0A0E9PSE3_ANGAN</name>
<proteinExistence type="predicted"/>
<accession>A0A0E9PSE3</accession>
<sequence length="17" mass="2150">MRTRLNVAEVKTFKYRH</sequence>
<organism evidence="1">
    <name type="scientific">Anguilla anguilla</name>
    <name type="common">European freshwater eel</name>
    <name type="synonym">Muraena anguilla</name>
    <dbReference type="NCBI Taxonomy" id="7936"/>
    <lineage>
        <taxon>Eukaryota</taxon>
        <taxon>Metazoa</taxon>
        <taxon>Chordata</taxon>
        <taxon>Craniata</taxon>
        <taxon>Vertebrata</taxon>
        <taxon>Euteleostomi</taxon>
        <taxon>Actinopterygii</taxon>
        <taxon>Neopterygii</taxon>
        <taxon>Teleostei</taxon>
        <taxon>Anguilliformes</taxon>
        <taxon>Anguillidae</taxon>
        <taxon>Anguilla</taxon>
    </lineage>
</organism>
<dbReference type="EMBL" id="GBXM01085751">
    <property type="protein sequence ID" value="JAH22826.1"/>
    <property type="molecule type" value="Transcribed_RNA"/>
</dbReference>
<reference evidence="1" key="1">
    <citation type="submission" date="2014-11" db="EMBL/GenBank/DDBJ databases">
        <authorList>
            <person name="Amaro Gonzalez C."/>
        </authorList>
    </citation>
    <scope>NUCLEOTIDE SEQUENCE</scope>
</reference>
<dbReference type="EMBL" id="GBXM01101572">
    <property type="protein sequence ID" value="JAH07005.1"/>
    <property type="molecule type" value="Transcribed_RNA"/>
</dbReference>
<protein>
    <submittedName>
        <fullName evidence="1">Uncharacterized protein</fullName>
    </submittedName>
</protein>
<reference evidence="1" key="2">
    <citation type="journal article" date="2015" name="Fish Shellfish Immunol.">
        <title>Early steps in the European eel (Anguilla anguilla)-Vibrio vulnificus interaction in the gills: Role of the RtxA13 toxin.</title>
        <authorList>
            <person name="Callol A."/>
            <person name="Pajuelo D."/>
            <person name="Ebbesson L."/>
            <person name="Teles M."/>
            <person name="MacKenzie S."/>
            <person name="Amaro C."/>
        </authorList>
    </citation>
    <scope>NUCLEOTIDE SEQUENCE</scope>
</reference>